<evidence type="ECO:0000313" key="2">
    <source>
        <dbReference type="Proteomes" id="UP001235939"/>
    </source>
</evidence>
<reference evidence="1 2" key="1">
    <citation type="submission" date="2022-01" db="EMBL/GenBank/DDBJ databases">
        <title>A chromosomal length assembly of Cordylochernes scorpioides.</title>
        <authorList>
            <person name="Zeh D."/>
            <person name="Zeh J."/>
        </authorList>
    </citation>
    <scope>NUCLEOTIDE SEQUENCE [LARGE SCALE GENOMIC DNA]</scope>
    <source>
        <strain evidence="1">IN4F17</strain>
        <tissue evidence="1">Whole Body</tissue>
    </source>
</reference>
<keyword evidence="2" id="KW-1185">Reference proteome</keyword>
<gene>
    <name evidence="1" type="ORF">LAZ67_15000327</name>
</gene>
<evidence type="ECO:0000313" key="1">
    <source>
        <dbReference type="EMBL" id="UYV77279.1"/>
    </source>
</evidence>
<dbReference type="EMBL" id="CP092877">
    <property type="protein sequence ID" value="UYV77279.1"/>
    <property type="molecule type" value="Genomic_DNA"/>
</dbReference>
<name>A0ABY6L810_9ARAC</name>
<sequence length="71" mass="7975">MMLMGKLKEKVREEDLQKLAGRSQRNYQKVTRRATSTCWGKVNSQVPVHPQSVLPANLRLAVPTLTPASVM</sequence>
<organism evidence="1 2">
    <name type="scientific">Cordylochernes scorpioides</name>
    <dbReference type="NCBI Taxonomy" id="51811"/>
    <lineage>
        <taxon>Eukaryota</taxon>
        <taxon>Metazoa</taxon>
        <taxon>Ecdysozoa</taxon>
        <taxon>Arthropoda</taxon>
        <taxon>Chelicerata</taxon>
        <taxon>Arachnida</taxon>
        <taxon>Pseudoscorpiones</taxon>
        <taxon>Cheliferoidea</taxon>
        <taxon>Chernetidae</taxon>
        <taxon>Cordylochernes</taxon>
    </lineage>
</organism>
<protein>
    <submittedName>
        <fullName evidence="1">Uncharacterized protein</fullName>
    </submittedName>
</protein>
<dbReference type="Proteomes" id="UP001235939">
    <property type="component" value="Chromosome 15"/>
</dbReference>
<proteinExistence type="predicted"/>
<accession>A0ABY6L810</accession>